<dbReference type="PRINTS" id="PR00103">
    <property type="entry name" value="CAMPKINASE"/>
</dbReference>
<dbReference type="SMART" id="SM00100">
    <property type="entry name" value="cNMP"/>
    <property type="match status" value="4"/>
</dbReference>
<comment type="cofactor">
    <cofactor evidence="1">
        <name>Mg(2+)</name>
        <dbReference type="ChEBI" id="CHEBI:18420"/>
    </cofactor>
</comment>
<dbReference type="PROSITE" id="PS50042">
    <property type="entry name" value="CNMP_BINDING_3"/>
    <property type="match status" value="4"/>
</dbReference>
<evidence type="ECO:0000256" key="11">
    <source>
        <dbReference type="ARBA" id="ARBA00022842"/>
    </source>
</evidence>
<dbReference type="InterPro" id="IPR000595">
    <property type="entry name" value="cNMP-bd_dom"/>
</dbReference>
<dbReference type="PANTHER" id="PTHR24353:SF37">
    <property type="entry name" value="CAMP-DEPENDENT PROTEIN KINASE CATALYTIC SUBUNIT PRKX"/>
    <property type="match status" value="1"/>
</dbReference>
<evidence type="ECO:0000259" key="16">
    <source>
        <dbReference type="PROSITE" id="PS50011"/>
    </source>
</evidence>
<name>A0ABR2YQY8_9CHLO</name>
<evidence type="ECO:0000256" key="4">
    <source>
        <dbReference type="ARBA" id="ARBA00022490"/>
    </source>
</evidence>
<comment type="caution">
    <text evidence="19">The sequence shown here is derived from an EMBL/GenBank/DDBJ whole genome shotgun (WGS) entry which is preliminary data.</text>
</comment>
<dbReference type="InterPro" id="IPR011009">
    <property type="entry name" value="Kinase-like_dom_sf"/>
</dbReference>
<evidence type="ECO:0000256" key="12">
    <source>
        <dbReference type="ARBA" id="ARBA00024113"/>
    </source>
</evidence>
<evidence type="ECO:0000259" key="17">
    <source>
        <dbReference type="PROSITE" id="PS50042"/>
    </source>
</evidence>
<dbReference type="InterPro" id="IPR002374">
    <property type="entry name" value="cGMP_dep_kinase"/>
</dbReference>
<comment type="catalytic activity">
    <reaction evidence="14">
        <text>L-seryl-[protein] + ATP = O-phospho-L-seryl-[protein] + ADP + H(+)</text>
        <dbReference type="Rhea" id="RHEA:17989"/>
        <dbReference type="Rhea" id="RHEA-COMP:9863"/>
        <dbReference type="Rhea" id="RHEA-COMP:11604"/>
        <dbReference type="ChEBI" id="CHEBI:15378"/>
        <dbReference type="ChEBI" id="CHEBI:29999"/>
        <dbReference type="ChEBI" id="CHEBI:30616"/>
        <dbReference type="ChEBI" id="CHEBI:83421"/>
        <dbReference type="ChEBI" id="CHEBI:456216"/>
        <dbReference type="EC" id="2.7.11.12"/>
    </reaction>
</comment>
<evidence type="ECO:0000256" key="10">
    <source>
        <dbReference type="ARBA" id="ARBA00022840"/>
    </source>
</evidence>
<dbReference type="PROSITE" id="PS51285">
    <property type="entry name" value="AGC_KINASE_CTER"/>
    <property type="match status" value="1"/>
</dbReference>
<dbReference type="PROSITE" id="PS50011">
    <property type="entry name" value="PROTEIN_KINASE_DOM"/>
    <property type="match status" value="1"/>
</dbReference>
<sequence>MVSAGTTIINQGDTDATKFYVLEKGTCDVLINNEATGYVPKKVHTYPSGSGFGELALLYSAPRAATVLAVTDCKLWVMERAVYNSIKRTYQDQVAALKRKMVSSVPMLAVLSEDSRDLVAGALEAVEFKAGQTIFRQGEKGDRFYIVQEGAVTVSKTTAGERTVLAKLTEGSYFGERALIKDDVRAADVTADLYTVCYSLGRKAFDELLGPIEDVWRFEALRKVPVLFALSEQQLFELAHCMKNHSISAGQMVFRQGDPGDVFYVIEEGTFTIFDNSGKELAHGVLLALHRDDFTGLLGSLTHIRHMWRFEALRKVPQFSTLTPPQRSQLCTVLKPLHVKAGTAIVQAGNTGNTFYVVEAGTCVVHNVANQEIGRLGPTMYFGELALLRNEPRAATDIKASDLVKIAPLGSGAFGLVMLVKHEGAYMALKSLSKQQILEMGLQEHVKREKQIMAECDCPFMVNLVTSFKDSSHLYMLMECVMGGELFTYLQSRSGPLKEDHARFYTASVVCGLEYMQERNLMWRDLKPENLLIETTGYVKMADFGFAKKLPPGQKSNTLCGTPEYLAPELVTQAGHTRAVDWWALGVLIYETVAGYPPFYDEDRVAMFKNICQVKYSVPSHFSKEVRDLIKRLLVHNPNQRLGALKAGAADIKAHPWFANFDWAAFSKRQMKAPYIPQVTHPEDTRNFSGGPEDLHASKGNKRYVSTGVFKDF</sequence>
<dbReference type="EC" id="2.7.11.12" evidence="3"/>
<dbReference type="SMART" id="SM00220">
    <property type="entry name" value="S_TKc"/>
    <property type="match status" value="1"/>
</dbReference>
<feature type="domain" description="Protein kinase" evidence="16">
    <location>
        <begin position="403"/>
        <end position="658"/>
    </location>
</feature>
<feature type="domain" description="Cyclic nucleotide-binding" evidence="17">
    <location>
        <begin position="226"/>
        <end position="301"/>
    </location>
</feature>
<dbReference type="Proteomes" id="UP001491310">
    <property type="component" value="Unassembled WGS sequence"/>
</dbReference>
<dbReference type="InterPro" id="IPR018488">
    <property type="entry name" value="cNMP-bd_CS"/>
</dbReference>
<evidence type="ECO:0000256" key="9">
    <source>
        <dbReference type="ARBA" id="ARBA00022777"/>
    </source>
</evidence>
<evidence type="ECO:0000256" key="13">
    <source>
        <dbReference type="ARBA" id="ARBA00047298"/>
    </source>
</evidence>
<accession>A0ABR2YQY8</accession>
<keyword evidence="8 15" id="KW-0547">Nucleotide-binding</keyword>
<dbReference type="InterPro" id="IPR014710">
    <property type="entry name" value="RmlC-like_jellyroll"/>
</dbReference>
<dbReference type="EMBL" id="JALJOT010000006">
    <property type="protein sequence ID" value="KAK9909485.1"/>
    <property type="molecule type" value="Genomic_DNA"/>
</dbReference>
<gene>
    <name evidence="19" type="ORF">WJX75_003002</name>
</gene>
<protein>
    <recommendedName>
        <fullName evidence="12">cGMP-dependent protein kinase</fullName>
        <ecNumber evidence="3">2.7.11.12</ecNumber>
    </recommendedName>
</protein>
<evidence type="ECO:0000256" key="5">
    <source>
        <dbReference type="ARBA" id="ARBA00022527"/>
    </source>
</evidence>
<dbReference type="CDD" id="cd00038">
    <property type="entry name" value="CAP_ED"/>
    <property type="match status" value="4"/>
</dbReference>
<comment type="catalytic activity">
    <reaction evidence="13">
        <text>L-threonyl-[protein] + ATP = O-phospho-L-threonyl-[protein] + ADP + H(+)</text>
        <dbReference type="Rhea" id="RHEA:46608"/>
        <dbReference type="Rhea" id="RHEA-COMP:11060"/>
        <dbReference type="Rhea" id="RHEA-COMP:11605"/>
        <dbReference type="ChEBI" id="CHEBI:15378"/>
        <dbReference type="ChEBI" id="CHEBI:30013"/>
        <dbReference type="ChEBI" id="CHEBI:30616"/>
        <dbReference type="ChEBI" id="CHEBI:61977"/>
        <dbReference type="ChEBI" id="CHEBI:456216"/>
        <dbReference type="EC" id="2.7.11.12"/>
    </reaction>
</comment>
<feature type="domain" description="AGC-kinase C-terminal" evidence="18">
    <location>
        <begin position="659"/>
        <end position="713"/>
    </location>
</feature>
<feature type="domain" description="Cyclic nucleotide-binding" evidence="17">
    <location>
        <begin position="107"/>
        <end position="217"/>
    </location>
</feature>
<dbReference type="InterPro" id="IPR000961">
    <property type="entry name" value="AGC-kinase_C"/>
</dbReference>
<dbReference type="PIRSF" id="PIRSF000559">
    <property type="entry name" value="cGMP-dep_kinase"/>
    <property type="match status" value="1"/>
</dbReference>
<dbReference type="SUPFAM" id="SSF51206">
    <property type="entry name" value="cAMP-binding domain-like"/>
    <property type="match status" value="4"/>
</dbReference>
<feature type="domain" description="Cyclic nucleotide-binding" evidence="17">
    <location>
        <begin position="1"/>
        <end position="86"/>
    </location>
</feature>
<dbReference type="Pfam" id="PF00069">
    <property type="entry name" value="Pkinase"/>
    <property type="match status" value="1"/>
</dbReference>
<reference evidence="19 20" key="1">
    <citation type="journal article" date="2024" name="Nat. Commun.">
        <title>Phylogenomics reveals the evolutionary origins of lichenization in chlorophyte algae.</title>
        <authorList>
            <person name="Puginier C."/>
            <person name="Libourel C."/>
            <person name="Otte J."/>
            <person name="Skaloud P."/>
            <person name="Haon M."/>
            <person name="Grisel S."/>
            <person name="Petersen M."/>
            <person name="Berrin J.G."/>
            <person name="Delaux P.M."/>
            <person name="Dal Grande F."/>
            <person name="Keller J."/>
        </authorList>
    </citation>
    <scope>NUCLEOTIDE SEQUENCE [LARGE SCALE GENOMIC DNA]</scope>
    <source>
        <strain evidence="19 20">SAG 216-7</strain>
    </source>
</reference>
<evidence type="ECO:0000256" key="15">
    <source>
        <dbReference type="PROSITE-ProRule" id="PRU10141"/>
    </source>
</evidence>
<dbReference type="InterPro" id="IPR017441">
    <property type="entry name" value="Protein_kinase_ATP_BS"/>
</dbReference>
<keyword evidence="4" id="KW-0963">Cytoplasm</keyword>
<dbReference type="PROSITE" id="PS00889">
    <property type="entry name" value="CNMP_BINDING_2"/>
    <property type="match status" value="2"/>
</dbReference>
<keyword evidence="11" id="KW-0460">Magnesium</keyword>
<dbReference type="Gene3D" id="3.30.200.20">
    <property type="entry name" value="Phosphorylase Kinase, domain 1"/>
    <property type="match status" value="1"/>
</dbReference>
<dbReference type="Gene3D" id="1.10.510.10">
    <property type="entry name" value="Transferase(Phosphotransferase) domain 1"/>
    <property type="match status" value="1"/>
</dbReference>
<dbReference type="SUPFAM" id="SSF56112">
    <property type="entry name" value="Protein kinase-like (PK-like)"/>
    <property type="match status" value="1"/>
</dbReference>
<dbReference type="PROSITE" id="PS00888">
    <property type="entry name" value="CNMP_BINDING_1"/>
    <property type="match status" value="1"/>
</dbReference>
<keyword evidence="10 15" id="KW-0067">ATP-binding</keyword>
<dbReference type="PROSITE" id="PS00107">
    <property type="entry name" value="PROTEIN_KINASE_ATP"/>
    <property type="match status" value="1"/>
</dbReference>
<dbReference type="InterPro" id="IPR018490">
    <property type="entry name" value="cNMP-bd_dom_sf"/>
</dbReference>
<dbReference type="PANTHER" id="PTHR24353">
    <property type="entry name" value="CYCLIC NUCLEOTIDE-DEPENDENT PROTEIN KINASE"/>
    <property type="match status" value="1"/>
</dbReference>
<comment type="similarity">
    <text evidence="2">Belongs to the protein kinase superfamily. AGC Ser/Thr protein kinase family. cGMP subfamily.</text>
</comment>
<evidence type="ECO:0000256" key="7">
    <source>
        <dbReference type="ARBA" id="ARBA00022723"/>
    </source>
</evidence>
<evidence type="ECO:0000256" key="6">
    <source>
        <dbReference type="ARBA" id="ARBA00022679"/>
    </source>
</evidence>
<evidence type="ECO:0000256" key="3">
    <source>
        <dbReference type="ARBA" id="ARBA00012428"/>
    </source>
</evidence>
<keyword evidence="5" id="KW-0723">Serine/threonine-protein kinase</keyword>
<evidence type="ECO:0000259" key="18">
    <source>
        <dbReference type="PROSITE" id="PS51285"/>
    </source>
</evidence>
<evidence type="ECO:0000256" key="1">
    <source>
        <dbReference type="ARBA" id="ARBA00001946"/>
    </source>
</evidence>
<evidence type="ECO:0000313" key="19">
    <source>
        <dbReference type="EMBL" id="KAK9909485.1"/>
    </source>
</evidence>
<dbReference type="Pfam" id="PF00027">
    <property type="entry name" value="cNMP_binding"/>
    <property type="match status" value="4"/>
</dbReference>
<evidence type="ECO:0000256" key="14">
    <source>
        <dbReference type="ARBA" id="ARBA00047462"/>
    </source>
</evidence>
<proteinExistence type="inferred from homology"/>
<keyword evidence="20" id="KW-1185">Reference proteome</keyword>
<keyword evidence="6" id="KW-0808">Transferase</keyword>
<dbReference type="Gene3D" id="2.60.120.10">
    <property type="entry name" value="Jelly Rolls"/>
    <property type="match status" value="4"/>
</dbReference>
<feature type="domain" description="Cyclic nucleotide-binding" evidence="17">
    <location>
        <begin position="318"/>
        <end position="396"/>
    </location>
</feature>
<evidence type="ECO:0000256" key="8">
    <source>
        <dbReference type="ARBA" id="ARBA00022741"/>
    </source>
</evidence>
<keyword evidence="9" id="KW-0418">Kinase</keyword>
<dbReference type="InterPro" id="IPR000719">
    <property type="entry name" value="Prot_kinase_dom"/>
</dbReference>
<feature type="binding site" evidence="15">
    <location>
        <position position="430"/>
    </location>
    <ligand>
        <name>ATP</name>
        <dbReference type="ChEBI" id="CHEBI:30616"/>
    </ligand>
</feature>
<evidence type="ECO:0000313" key="20">
    <source>
        <dbReference type="Proteomes" id="UP001491310"/>
    </source>
</evidence>
<keyword evidence="7" id="KW-0479">Metal-binding</keyword>
<organism evidence="19 20">
    <name type="scientific">Coccomyxa subellipsoidea</name>
    <dbReference type="NCBI Taxonomy" id="248742"/>
    <lineage>
        <taxon>Eukaryota</taxon>
        <taxon>Viridiplantae</taxon>
        <taxon>Chlorophyta</taxon>
        <taxon>core chlorophytes</taxon>
        <taxon>Trebouxiophyceae</taxon>
        <taxon>Trebouxiophyceae incertae sedis</taxon>
        <taxon>Coccomyxaceae</taxon>
        <taxon>Coccomyxa</taxon>
    </lineage>
</organism>
<evidence type="ECO:0000256" key="2">
    <source>
        <dbReference type="ARBA" id="ARBA00006352"/>
    </source>
</evidence>
<dbReference type="SMART" id="SM00133">
    <property type="entry name" value="S_TK_X"/>
    <property type="match status" value="1"/>
</dbReference>